<evidence type="ECO:0000313" key="4">
    <source>
        <dbReference type="Proteomes" id="UP000001317"/>
    </source>
</evidence>
<dbReference type="RefSeq" id="WP_012278101.1">
    <property type="nucleotide sequence ID" value="NC_010334.1"/>
</dbReference>
<feature type="compositionally biased region" description="Low complexity" evidence="1">
    <location>
        <begin position="428"/>
        <end position="440"/>
    </location>
</feature>
<dbReference type="KEGG" id="shl:Shal_3027"/>
<feature type="compositionally biased region" description="Basic residues" evidence="1">
    <location>
        <begin position="300"/>
        <end position="310"/>
    </location>
</feature>
<feature type="compositionally biased region" description="Polar residues" evidence="1">
    <location>
        <begin position="385"/>
        <end position="405"/>
    </location>
</feature>
<feature type="compositionally biased region" description="Basic and acidic residues" evidence="1">
    <location>
        <begin position="329"/>
        <end position="359"/>
    </location>
</feature>
<keyword evidence="4" id="KW-1185">Reference proteome</keyword>
<dbReference type="AlphaFoldDB" id="B0TPC8"/>
<feature type="compositionally biased region" description="Basic residues" evidence="1">
    <location>
        <begin position="272"/>
        <end position="292"/>
    </location>
</feature>
<dbReference type="PANTHER" id="PTHR40269:SF1">
    <property type="entry name" value="OUTER MEMBRANE PROTEIN"/>
    <property type="match status" value="1"/>
</dbReference>
<protein>
    <recommendedName>
        <fullName evidence="5">DUF3300 domain-containing protein</fullName>
    </recommendedName>
</protein>
<gene>
    <name evidence="3" type="ordered locus">Shal_3027</name>
</gene>
<reference evidence="3" key="1">
    <citation type="submission" date="2008-01" db="EMBL/GenBank/DDBJ databases">
        <title>Complete sequence of Shewanella halifaxensis HAW-EB4.</title>
        <authorList>
            <consortium name="US DOE Joint Genome Institute"/>
            <person name="Copeland A."/>
            <person name="Lucas S."/>
            <person name="Lapidus A."/>
            <person name="Glavina del Rio T."/>
            <person name="Dalin E."/>
            <person name="Tice H."/>
            <person name="Bruce D."/>
            <person name="Goodwin L."/>
            <person name="Pitluck S."/>
            <person name="Sims D."/>
            <person name="Brettin T."/>
            <person name="Detter J.C."/>
            <person name="Han C."/>
            <person name="Kuske C.R."/>
            <person name="Schmutz J."/>
            <person name="Larimer F."/>
            <person name="Land M."/>
            <person name="Hauser L."/>
            <person name="Kyrpides N."/>
            <person name="Kim E."/>
            <person name="Zhao J.-S."/>
            <person name="Richardson P."/>
        </authorList>
    </citation>
    <scope>NUCLEOTIDE SEQUENCE [LARGE SCALE GENOMIC DNA]</scope>
    <source>
        <strain evidence="3">HAW-EB4</strain>
    </source>
</reference>
<dbReference type="HOGENOM" id="CLU_024625_5_0_6"/>
<sequence length="449" mass="52944">MNRFKRWCWSFIITLAIAMPLMMSAATVKAQDHELEHSRFNEPQFSEPLHNEGQYSEGQLAQMLAPIALYPDSLLTHILIAATYPLEVVQAHRWQVEYNNLSTQKQIDKAQDKDWDPSVVALIAFPNVLQKLSEDLNWTQSLGDAFLQDEAQVLASIQTLRQEADNANSLEQMDNMQVTRVSNQIIIEPVRKEIVYVPYYDPRTVYGYWRWYRYPPIYWAVYPGYIRPGYGHFYWRAGVHISFNYYFSAFHWHKRHVVVVHHHNSHRYRHHGRIVTSHGAKRWAHKPQHRRGVAYSNNTLRHKYNSHHPSRAQSKALRHDPRKHVNHKNSLERIRGYERVKSPLRAKSPERIKSHERIKSQMRGNSPERNKSHQQITHQREQQMRSKLNSNSKAHQSTANKSYNNRQKHQSQSRHSTKPHQTARSKVSRSPSPRASAPRSNHQYKPRKD</sequence>
<proteinExistence type="predicted"/>
<name>B0TPC8_SHEHH</name>
<accession>B0TPC8</accession>
<feature type="region of interest" description="Disordered" evidence="1">
    <location>
        <begin position="272"/>
        <end position="449"/>
    </location>
</feature>
<evidence type="ECO:0000256" key="2">
    <source>
        <dbReference type="SAM" id="SignalP"/>
    </source>
</evidence>
<dbReference type="Proteomes" id="UP000001317">
    <property type="component" value="Chromosome"/>
</dbReference>
<keyword evidence="2" id="KW-0732">Signal</keyword>
<evidence type="ECO:0000313" key="3">
    <source>
        <dbReference type="EMBL" id="ABZ77575.1"/>
    </source>
</evidence>
<dbReference type="eggNOG" id="COG3064">
    <property type="taxonomic scope" value="Bacteria"/>
</dbReference>
<dbReference type="PANTHER" id="PTHR40269">
    <property type="entry name" value="OUTER MEMBRANE PROTEIN-RELATED"/>
    <property type="match status" value="1"/>
</dbReference>
<dbReference type="OrthoDB" id="197257at2"/>
<feature type="compositionally biased region" description="Basic residues" evidence="1">
    <location>
        <begin position="406"/>
        <end position="427"/>
    </location>
</feature>
<evidence type="ECO:0008006" key="5">
    <source>
        <dbReference type="Google" id="ProtNLM"/>
    </source>
</evidence>
<evidence type="ECO:0000256" key="1">
    <source>
        <dbReference type="SAM" id="MobiDB-lite"/>
    </source>
</evidence>
<dbReference type="InterPro" id="IPR021728">
    <property type="entry name" value="DUF3300"/>
</dbReference>
<feature type="signal peptide" evidence="2">
    <location>
        <begin position="1"/>
        <end position="30"/>
    </location>
</feature>
<feature type="chain" id="PRO_5002753886" description="DUF3300 domain-containing protein" evidence="2">
    <location>
        <begin position="31"/>
        <end position="449"/>
    </location>
</feature>
<organism evidence="3 4">
    <name type="scientific">Shewanella halifaxensis (strain HAW-EB4)</name>
    <dbReference type="NCBI Taxonomy" id="458817"/>
    <lineage>
        <taxon>Bacteria</taxon>
        <taxon>Pseudomonadati</taxon>
        <taxon>Pseudomonadota</taxon>
        <taxon>Gammaproteobacteria</taxon>
        <taxon>Alteromonadales</taxon>
        <taxon>Shewanellaceae</taxon>
        <taxon>Shewanella</taxon>
    </lineage>
</organism>
<dbReference type="STRING" id="458817.Shal_3027"/>
<dbReference type="Pfam" id="PF11737">
    <property type="entry name" value="DUF3300"/>
    <property type="match status" value="1"/>
</dbReference>
<dbReference type="EMBL" id="CP000931">
    <property type="protein sequence ID" value="ABZ77575.1"/>
    <property type="molecule type" value="Genomic_DNA"/>
</dbReference>